<sequence>MLFGRIWALSIFVSKQSGYGYIRLLAIVAFILVCAFCFHAVSLDHFHPGDHHSEGLFEYLHGQDRKWIPFVAAVALFIFSLFVLPSFRTQRTHVKKITPAWHTLTLSIRDSVQEALRCGVIAPQLYG</sequence>
<evidence type="ECO:0000313" key="2">
    <source>
        <dbReference type="EMBL" id="PIT91291.1"/>
    </source>
</evidence>
<keyword evidence="1" id="KW-1133">Transmembrane helix</keyword>
<keyword evidence="1" id="KW-0812">Transmembrane</keyword>
<feature type="transmembrane region" description="Helical" evidence="1">
    <location>
        <begin position="67"/>
        <end position="87"/>
    </location>
</feature>
<evidence type="ECO:0000256" key="1">
    <source>
        <dbReference type="SAM" id="Phobius"/>
    </source>
</evidence>
<protein>
    <submittedName>
        <fullName evidence="2">Uncharacterized protein</fullName>
    </submittedName>
</protein>
<dbReference type="AlphaFoldDB" id="A0A2M6WER1"/>
<dbReference type="Proteomes" id="UP000228809">
    <property type="component" value="Unassembled WGS sequence"/>
</dbReference>
<organism evidence="2 3">
    <name type="scientific">Candidatus Kaiserbacteria bacterium CG10_big_fil_rev_8_21_14_0_10_49_17</name>
    <dbReference type="NCBI Taxonomy" id="1974609"/>
    <lineage>
        <taxon>Bacteria</taxon>
        <taxon>Candidatus Kaiseribacteriota</taxon>
    </lineage>
</organism>
<gene>
    <name evidence="2" type="ORF">COU17_01560</name>
</gene>
<comment type="caution">
    <text evidence="2">The sequence shown here is derived from an EMBL/GenBank/DDBJ whole genome shotgun (WGS) entry which is preliminary data.</text>
</comment>
<dbReference type="EMBL" id="PFBJ01000006">
    <property type="protein sequence ID" value="PIT91291.1"/>
    <property type="molecule type" value="Genomic_DNA"/>
</dbReference>
<keyword evidence="1" id="KW-0472">Membrane</keyword>
<feature type="transmembrane region" description="Helical" evidence="1">
    <location>
        <begin position="21"/>
        <end position="41"/>
    </location>
</feature>
<proteinExistence type="predicted"/>
<evidence type="ECO:0000313" key="3">
    <source>
        <dbReference type="Proteomes" id="UP000228809"/>
    </source>
</evidence>
<reference evidence="3" key="1">
    <citation type="submission" date="2017-09" db="EMBL/GenBank/DDBJ databases">
        <title>Depth-based differentiation of microbial function through sediment-hosted aquifers and enrichment of novel symbionts in the deep terrestrial subsurface.</title>
        <authorList>
            <person name="Probst A.J."/>
            <person name="Ladd B."/>
            <person name="Jarett J.K."/>
            <person name="Geller-Mcgrath D.E."/>
            <person name="Sieber C.M.K."/>
            <person name="Emerson J.B."/>
            <person name="Anantharaman K."/>
            <person name="Thomas B.C."/>
            <person name="Malmstrom R."/>
            <person name="Stieglmeier M."/>
            <person name="Klingl A."/>
            <person name="Woyke T."/>
            <person name="Ryan C.M."/>
            <person name="Banfield J.F."/>
        </authorList>
    </citation>
    <scope>NUCLEOTIDE SEQUENCE [LARGE SCALE GENOMIC DNA]</scope>
</reference>
<name>A0A2M6WER1_9BACT</name>
<accession>A0A2M6WER1</accession>